<accession>A0A2K1P933</accession>
<dbReference type="EMBL" id="AZRM01000037">
    <property type="protein sequence ID" value="PNR99294.1"/>
    <property type="molecule type" value="Genomic_DNA"/>
</dbReference>
<evidence type="ECO:0000313" key="2">
    <source>
        <dbReference type="Proteomes" id="UP000236199"/>
    </source>
</evidence>
<comment type="caution">
    <text evidence="1">The sequence shown here is derived from an EMBL/GenBank/DDBJ whole genome shotgun (WGS) entry which is preliminary data.</text>
</comment>
<reference evidence="1 2" key="1">
    <citation type="submission" date="2013-12" db="EMBL/GenBank/DDBJ databases">
        <title>Comparative genomics of Petrotoga isolates.</title>
        <authorList>
            <person name="Nesbo C.L."/>
            <person name="Charchuk R."/>
            <person name="Chow K."/>
        </authorList>
    </citation>
    <scope>NUCLEOTIDE SEQUENCE [LARGE SCALE GENOMIC DNA]</scope>
    <source>
        <strain evidence="1 2">DSM 10691</strain>
    </source>
</reference>
<keyword evidence="2" id="KW-1185">Reference proteome</keyword>
<evidence type="ECO:0000313" key="1">
    <source>
        <dbReference type="EMBL" id="PNR99294.1"/>
    </source>
</evidence>
<name>A0A2K1P933_9BACT</name>
<proteinExistence type="predicted"/>
<dbReference type="Proteomes" id="UP000236199">
    <property type="component" value="Unassembled WGS sequence"/>
</dbReference>
<organism evidence="1 2">
    <name type="scientific">Petrotoga miotherma DSM 10691</name>
    <dbReference type="NCBI Taxonomy" id="1434326"/>
    <lineage>
        <taxon>Bacteria</taxon>
        <taxon>Thermotogati</taxon>
        <taxon>Thermotogota</taxon>
        <taxon>Thermotogae</taxon>
        <taxon>Petrotogales</taxon>
        <taxon>Petrotogaceae</taxon>
        <taxon>Petrotoga</taxon>
    </lineage>
</organism>
<sequence>MLRAESEEWGLYIEFLEFLKSLKDGSKEE</sequence>
<gene>
    <name evidence="1" type="ORF">X928_07690</name>
</gene>
<protein>
    <submittedName>
        <fullName evidence="1">Uncharacterized protein</fullName>
    </submittedName>
</protein>
<dbReference type="AlphaFoldDB" id="A0A2K1P933"/>